<dbReference type="EMBL" id="GGEC01052291">
    <property type="protein sequence ID" value="MBX32775.1"/>
    <property type="molecule type" value="Transcribed_RNA"/>
</dbReference>
<sequence length="108" mass="12170">MKDLVSFQGTPCFLYNYRHFSSPKLRLSRQPHCSLGKNSRTSLGNIWPSISFSLFGSGFVLGPLIDGLHSRVNLQIYHDGAINIGPLHTNIWVSRTSWCIYQVLFGSL</sequence>
<proteinExistence type="predicted"/>
<reference evidence="1" key="1">
    <citation type="submission" date="2018-02" db="EMBL/GenBank/DDBJ databases">
        <title>Rhizophora mucronata_Transcriptome.</title>
        <authorList>
            <person name="Meera S.P."/>
            <person name="Sreeshan A."/>
            <person name="Augustine A."/>
        </authorList>
    </citation>
    <scope>NUCLEOTIDE SEQUENCE</scope>
    <source>
        <tissue evidence="1">Leaf</tissue>
    </source>
</reference>
<protein>
    <submittedName>
        <fullName evidence="1">Uncharacterized protein MANES_05G012500</fullName>
    </submittedName>
</protein>
<dbReference type="AlphaFoldDB" id="A0A2P2MRE5"/>
<organism evidence="1">
    <name type="scientific">Rhizophora mucronata</name>
    <name type="common">Asiatic mangrove</name>
    <dbReference type="NCBI Taxonomy" id="61149"/>
    <lineage>
        <taxon>Eukaryota</taxon>
        <taxon>Viridiplantae</taxon>
        <taxon>Streptophyta</taxon>
        <taxon>Embryophyta</taxon>
        <taxon>Tracheophyta</taxon>
        <taxon>Spermatophyta</taxon>
        <taxon>Magnoliopsida</taxon>
        <taxon>eudicotyledons</taxon>
        <taxon>Gunneridae</taxon>
        <taxon>Pentapetalae</taxon>
        <taxon>rosids</taxon>
        <taxon>fabids</taxon>
        <taxon>Malpighiales</taxon>
        <taxon>Rhizophoraceae</taxon>
        <taxon>Rhizophora</taxon>
    </lineage>
</organism>
<evidence type="ECO:0000313" key="1">
    <source>
        <dbReference type="EMBL" id="MBX32775.1"/>
    </source>
</evidence>
<dbReference type="PANTHER" id="PTHR36774:SF1">
    <property type="entry name" value="INSULIN-INDUCED PROTEIN"/>
    <property type="match status" value="1"/>
</dbReference>
<accession>A0A2P2MRE5</accession>
<dbReference type="PANTHER" id="PTHR36774">
    <property type="entry name" value="INSULIN-INDUCED PROTEIN"/>
    <property type="match status" value="1"/>
</dbReference>
<name>A0A2P2MRE5_RHIMU</name>